<accession>A0A419QFS4</accession>
<dbReference type="InParanoid" id="A0A419QFS4"/>
<dbReference type="Proteomes" id="UP000286415">
    <property type="component" value="Unassembled WGS sequence"/>
</dbReference>
<comment type="caution">
    <text evidence="1">The sequence shown here is derived from an EMBL/GenBank/DDBJ whole genome shotgun (WGS) entry which is preliminary data.</text>
</comment>
<organism evidence="1 2">
    <name type="scientific">Clonorchis sinensis</name>
    <name type="common">Chinese liver fluke</name>
    <dbReference type="NCBI Taxonomy" id="79923"/>
    <lineage>
        <taxon>Eukaryota</taxon>
        <taxon>Metazoa</taxon>
        <taxon>Spiralia</taxon>
        <taxon>Lophotrochozoa</taxon>
        <taxon>Platyhelminthes</taxon>
        <taxon>Trematoda</taxon>
        <taxon>Digenea</taxon>
        <taxon>Opisthorchiida</taxon>
        <taxon>Opisthorchiata</taxon>
        <taxon>Opisthorchiidae</taxon>
        <taxon>Clonorchis</taxon>
    </lineage>
</organism>
<keyword evidence="2" id="KW-1185">Reference proteome</keyword>
<reference evidence="1 2" key="2">
    <citation type="journal article" date="2021" name="Genomics">
        <title>High-quality reference genome for Clonorchis sinensis.</title>
        <authorList>
            <person name="Young N.D."/>
            <person name="Stroehlein A.J."/>
            <person name="Kinkar L."/>
            <person name="Wang T."/>
            <person name="Sohn W.M."/>
            <person name="Chang B.C.H."/>
            <person name="Kaur P."/>
            <person name="Weisz D."/>
            <person name="Dudchenko O."/>
            <person name="Aiden E.L."/>
            <person name="Korhonen P.K."/>
            <person name="Gasser R.B."/>
        </authorList>
    </citation>
    <scope>NUCLEOTIDE SEQUENCE [LARGE SCALE GENOMIC DNA]</scope>
    <source>
        <strain evidence="1">Cs-k2</strain>
    </source>
</reference>
<dbReference type="AlphaFoldDB" id="A0A419QFS4"/>
<sequence length="170" mass="18842">MVHFDTTTNNRLESASGPLKKQTHHLYTLEHAIQKVPRHAEWLMRHCKNYTSFHSDQNGSLEDNVCVLHGVCRIIMHAFSSLFEGCGAVVPDTAQPSCWNLLASRIRSNVAPVSVRGNPFGKGSIKRRNLNIAPDKPIGICPNRKLVSQTVNAVSSWSSAGRQPVIHKNP</sequence>
<reference evidence="1 2" key="1">
    <citation type="journal article" date="2018" name="Biotechnol. Adv.">
        <title>Improved genomic resources and new bioinformatic workflow for the carcinogenic parasite Clonorchis sinensis: Biotechnological implications.</title>
        <authorList>
            <person name="Wang D."/>
            <person name="Korhonen P.K."/>
            <person name="Gasser R.B."/>
            <person name="Young N.D."/>
        </authorList>
    </citation>
    <scope>NUCLEOTIDE SEQUENCE [LARGE SCALE GENOMIC DNA]</scope>
    <source>
        <strain evidence="1">Cs-k2</strain>
    </source>
</reference>
<protein>
    <submittedName>
        <fullName evidence="1">Uncharacterized protein</fullName>
    </submittedName>
</protein>
<dbReference type="EMBL" id="NIRI02000042">
    <property type="protein sequence ID" value="KAG5447081.1"/>
    <property type="molecule type" value="Genomic_DNA"/>
</dbReference>
<name>A0A419QFS4_CLOSI</name>
<gene>
    <name evidence="1" type="ORF">CSKR_108822</name>
</gene>
<proteinExistence type="predicted"/>
<evidence type="ECO:0000313" key="1">
    <source>
        <dbReference type="EMBL" id="KAG5447081.1"/>
    </source>
</evidence>
<evidence type="ECO:0000313" key="2">
    <source>
        <dbReference type="Proteomes" id="UP000286415"/>
    </source>
</evidence>